<gene>
    <name evidence="1" type="ORF">ADK75_23245</name>
</gene>
<dbReference type="RefSeq" id="WP_053173548.1">
    <property type="nucleotide sequence ID" value="NZ_LGUV01000336.1"/>
</dbReference>
<accession>A0A0L8MAY9</accession>
<proteinExistence type="predicted"/>
<dbReference type="AlphaFoldDB" id="A0A0L8MAY9"/>
<dbReference type="EMBL" id="LGUV01000336">
    <property type="protein sequence ID" value="KOG47553.1"/>
    <property type="molecule type" value="Genomic_DNA"/>
</dbReference>
<evidence type="ECO:0000313" key="1">
    <source>
        <dbReference type="EMBL" id="KOG47553.1"/>
    </source>
</evidence>
<reference evidence="2" key="1">
    <citation type="submission" date="2015-07" db="EMBL/GenBank/DDBJ databases">
        <authorList>
            <consortium name="Consortium for Microbial Forensics and Genomics (microFORGE)"/>
            <person name="Knight B.M."/>
            <person name="Roberts D.P."/>
            <person name="Lin D."/>
            <person name="Hari K."/>
            <person name="Fletcher J."/>
            <person name="Melcher U."/>
            <person name="Blagden T."/>
            <person name="Winegar R.A."/>
        </authorList>
    </citation>
    <scope>NUCLEOTIDE SEQUENCE [LARGE SCALE GENOMIC DNA]</scope>
    <source>
        <strain evidence="2">NRRL B-1447</strain>
    </source>
</reference>
<dbReference type="Proteomes" id="UP000037084">
    <property type="component" value="Unassembled WGS sequence"/>
</dbReference>
<evidence type="ECO:0000313" key="2">
    <source>
        <dbReference type="Proteomes" id="UP000037084"/>
    </source>
</evidence>
<dbReference type="PATRIC" id="fig|1961.12.peg.5221"/>
<protein>
    <submittedName>
        <fullName evidence="1">Uncharacterized protein</fullName>
    </submittedName>
</protein>
<comment type="caution">
    <text evidence="1">The sequence shown here is derived from an EMBL/GenBank/DDBJ whole genome shotgun (WGS) entry which is preliminary data.</text>
</comment>
<dbReference type="OrthoDB" id="4312010at2"/>
<name>A0A0L8MAY9_STRVG</name>
<sequence>MPLHIAYGDPSALRARCEIATVRIARPGEAAYEPGAIIPAGQWRPMSEADVKAVTAPRRPLDSTIVEIVRPTFREGLPLEDLTGPLGDPDAVYLGQALAKPDMTTTTDNYEDGRLIGLHLDNWDKLPYADKHTGRRRICLNLGPGTRFIVLGTLDAQSVCRAVHPDDHTHRYPHTQDYRDYVASGRPLRVIRIRLAPGEGYVAPTEYLLHDGSTEAQDQPSAAAFWLGHWPRGILPSLA</sequence>
<organism evidence="1 2">
    <name type="scientific">Streptomyces virginiae</name>
    <name type="common">Streptomyces cinnamonensis</name>
    <dbReference type="NCBI Taxonomy" id="1961"/>
    <lineage>
        <taxon>Bacteria</taxon>
        <taxon>Bacillati</taxon>
        <taxon>Actinomycetota</taxon>
        <taxon>Actinomycetes</taxon>
        <taxon>Kitasatosporales</taxon>
        <taxon>Streptomycetaceae</taxon>
        <taxon>Streptomyces</taxon>
    </lineage>
</organism>